<dbReference type="GeneID" id="37201290"/>
<name>A0A395HXF2_ASPHC</name>
<evidence type="ECO:0000256" key="2">
    <source>
        <dbReference type="SAM" id="SignalP"/>
    </source>
</evidence>
<proteinExistence type="predicted"/>
<evidence type="ECO:0000256" key="1">
    <source>
        <dbReference type="SAM" id="MobiDB-lite"/>
    </source>
</evidence>
<dbReference type="AlphaFoldDB" id="A0A395HXF2"/>
<keyword evidence="2" id="KW-0732">Signal</keyword>
<dbReference type="Proteomes" id="UP000248961">
    <property type="component" value="Unassembled WGS sequence"/>
</dbReference>
<organism evidence="3 4">
    <name type="scientific">Aspergillus homomorphus (strain CBS 101889)</name>
    <dbReference type="NCBI Taxonomy" id="1450537"/>
    <lineage>
        <taxon>Eukaryota</taxon>
        <taxon>Fungi</taxon>
        <taxon>Dikarya</taxon>
        <taxon>Ascomycota</taxon>
        <taxon>Pezizomycotina</taxon>
        <taxon>Eurotiomycetes</taxon>
        <taxon>Eurotiomycetidae</taxon>
        <taxon>Eurotiales</taxon>
        <taxon>Aspergillaceae</taxon>
        <taxon>Aspergillus</taxon>
        <taxon>Aspergillus subgen. Circumdati</taxon>
    </lineage>
</organism>
<dbReference type="EMBL" id="KZ824284">
    <property type="protein sequence ID" value="RAL12206.1"/>
    <property type="molecule type" value="Genomic_DNA"/>
</dbReference>
<reference evidence="3 4" key="1">
    <citation type="submission" date="2018-02" db="EMBL/GenBank/DDBJ databases">
        <title>The genomes of Aspergillus section Nigri reveals drivers in fungal speciation.</title>
        <authorList>
            <consortium name="DOE Joint Genome Institute"/>
            <person name="Vesth T.C."/>
            <person name="Nybo J."/>
            <person name="Theobald S."/>
            <person name="Brandl J."/>
            <person name="Frisvad J.C."/>
            <person name="Nielsen K.F."/>
            <person name="Lyhne E.K."/>
            <person name="Kogle M.E."/>
            <person name="Kuo A."/>
            <person name="Riley R."/>
            <person name="Clum A."/>
            <person name="Nolan M."/>
            <person name="Lipzen A."/>
            <person name="Salamov A."/>
            <person name="Henrissat B."/>
            <person name="Wiebenga A."/>
            <person name="De vries R.P."/>
            <person name="Grigoriev I.V."/>
            <person name="Mortensen U.H."/>
            <person name="Andersen M.R."/>
            <person name="Baker S.E."/>
        </authorList>
    </citation>
    <scope>NUCLEOTIDE SEQUENCE [LARGE SCALE GENOMIC DNA]</scope>
    <source>
        <strain evidence="3 4">CBS 101889</strain>
    </source>
</reference>
<keyword evidence="4" id="KW-1185">Reference proteome</keyword>
<dbReference type="VEuPathDB" id="FungiDB:BO97DRAFT_424732"/>
<dbReference type="RefSeq" id="XP_025551360.1">
    <property type="nucleotide sequence ID" value="XM_025697001.1"/>
</dbReference>
<feature type="signal peptide" evidence="2">
    <location>
        <begin position="1"/>
        <end position="17"/>
    </location>
</feature>
<evidence type="ECO:0000313" key="3">
    <source>
        <dbReference type="EMBL" id="RAL12206.1"/>
    </source>
</evidence>
<gene>
    <name evidence="3" type="ORF">BO97DRAFT_424732</name>
</gene>
<protein>
    <submittedName>
        <fullName evidence="3">Uncharacterized protein</fullName>
    </submittedName>
</protein>
<feature type="region of interest" description="Disordered" evidence="1">
    <location>
        <begin position="29"/>
        <end position="82"/>
    </location>
</feature>
<accession>A0A395HXF2</accession>
<evidence type="ECO:0000313" key="4">
    <source>
        <dbReference type="Proteomes" id="UP000248961"/>
    </source>
</evidence>
<sequence length="196" mass="21479">MNLPLILLALHTPLTSSFSIPSTKTYLETPHTSAFPHEPSPQPKTTRRPPIPHREPPFMPKTTHQAIHPLSPPTQPDIQITHTPAPSTEQLVTAQGRHSYHLICPGLSLVIAREDDASLAVHTRAPDSGGPGGGDAADYKGLVVGFKKRTFGEDCLSHSLDLFEFCWLVARFVFRVLDALGMLVLYSMILGPKFGF</sequence>
<feature type="chain" id="PRO_5017423296" evidence="2">
    <location>
        <begin position="18"/>
        <end position="196"/>
    </location>
</feature>